<reference evidence="2 3" key="1">
    <citation type="journal article" date="2017" name="Gigascience">
        <title>Genome sequence of the small brown planthopper, Laodelphax striatellus.</title>
        <authorList>
            <person name="Zhu J."/>
            <person name="Jiang F."/>
            <person name="Wang X."/>
            <person name="Yang P."/>
            <person name="Bao Y."/>
            <person name="Zhao W."/>
            <person name="Wang W."/>
            <person name="Lu H."/>
            <person name="Wang Q."/>
            <person name="Cui N."/>
            <person name="Li J."/>
            <person name="Chen X."/>
            <person name="Luo L."/>
            <person name="Yu J."/>
            <person name="Kang L."/>
            <person name="Cui F."/>
        </authorList>
    </citation>
    <scope>NUCLEOTIDE SEQUENCE [LARGE SCALE GENOMIC DNA]</scope>
    <source>
        <strain evidence="2">Lst14</strain>
    </source>
</reference>
<feature type="region of interest" description="Disordered" evidence="1">
    <location>
        <begin position="792"/>
        <end position="822"/>
    </location>
</feature>
<feature type="region of interest" description="Disordered" evidence="1">
    <location>
        <begin position="1"/>
        <end position="38"/>
    </location>
</feature>
<keyword evidence="3" id="KW-1185">Reference proteome</keyword>
<name>A0A482WPA1_LAOST</name>
<feature type="region of interest" description="Disordered" evidence="1">
    <location>
        <begin position="1177"/>
        <end position="1209"/>
    </location>
</feature>
<feature type="compositionally biased region" description="Acidic residues" evidence="1">
    <location>
        <begin position="382"/>
        <end position="391"/>
    </location>
</feature>
<dbReference type="InParanoid" id="A0A482WPA1"/>
<feature type="region of interest" description="Disordered" evidence="1">
    <location>
        <begin position="1107"/>
        <end position="1133"/>
    </location>
</feature>
<evidence type="ECO:0000256" key="1">
    <source>
        <dbReference type="SAM" id="MobiDB-lite"/>
    </source>
</evidence>
<evidence type="ECO:0000313" key="2">
    <source>
        <dbReference type="EMBL" id="RZF35435.1"/>
    </source>
</evidence>
<feature type="compositionally biased region" description="Polar residues" evidence="1">
    <location>
        <begin position="1195"/>
        <end position="1209"/>
    </location>
</feature>
<sequence length="1769" mass="197933">MAGLHGDVIQDESCGIGGNDPTTGNKISDDESSSDSIIIVEDWQGGERIVREHRFKKMSSNENKQPATSNTFEKHVVKVSTFGNNQPGTANSFKKVASFDKKQLGTSSSLKTGPSLEKKQLGTSVSFQRVTSFIELQPGPSNRIKYLVKKVASFKENQPGTTNSFKTLVEKDSCNKETKNVRMSDSSILGSSSRESEVIEIKKEKEIRQKRKYVTAQCTEDKKAVLGNRSSGNSSLFSGMSTDEIEIIDVSDDEIPVISKDNPKSVIEVQNDATGESSKAIKEIDVCDDETPIISSKQNRKSVIEIPNDAAGESSKAVKKKRKSHYVKFKSKPPPVFKNNILLAVNSAKSSETKTRRRIIRYCDACRVKVRIILNRLKTEPAEDNEVDEDASLLSNIQLPTQSESKSSTDLKNSTDSPGNVSISKTSTDLKHSTDLPHHVSFSKPSNELNNSTNLSPKPGCSKDRPTFLRPSNKLDNSTNLSPKPGCSKDRPTFLKPSNKLDNSTNVSPKPGCSKVRPTENKTSNLSWEDINECEEIVESLVRESLKSSQKPRKSSTEGYKESNIWYPNGISWRNSSDDKNLITTLSTLDEFFAESTKYGSTVGQEVSMISEEENDSEICIPDRKALRNCSPVKNASHKNASQDCSSNEKVSQNRRLVKSVSQNCSSDRNASQICSSQSDKTNNTLVHKEMSQENSQKSLESKTENCAAEQEFRSSYKTTNPQSSRVIYITASTQNENRLGFNTSTTHNKRPKTSYYARCRHEKRIHNNAPTQHNNHAQRIYEKAQSFSSVYEEPNSCPPAKRKVATISSDENSPNLSKMRSVTVSNCSTSGSLRTMSKNFSVNANILSESENPPVDGGNKDSESNNLALTTESVSINENVASTSNNVSANGSVASTSKIVSTNENVASTSNNVSANGSVASTSEIVPTNGSVASISEIVPTNENVASTSNEDSANANPAPPFENVRDIRRFAHTYDLLFKNERKNATKCENELMSESLERLKLFAAERFLERVPKLPTEKQTEVLDEILKRFPQHENRTYAYRSAVSARRYLVDEFRRVSAERIKLTPQTTSTSEEQSASETVEDDCWYPIETLDEMIPPEIRISRQNTVGDGGKTVSENSERSKPVTQKKRQKYKTLEDVLERYGAAFGDQEHFRFSYRMRKFLGLNPYGSPVLTRKKHATRRETEIESSSSNQQVHTTHSSNLSSQYSEPIRNLTTVQQAYDTSASSYFQNRLNYSNPPVENIQRNSETIRNTRKAQQTIATSDDERSMKQDIIIVSDDDDDLCFPSKILFSNNTAQSSFERNTKAATDNSREMKTLQKNVRIDNSKQELHKKHNYSNSSSSQNNRQKRKTTERENELSESGKYNLEIEEEIITISDDDVDDNKNNSASNTSSNHNLTVDQRRFNTRFSSANNSQSNLYKNEIRGSNVKCTRSSQFNPSRNEITVNSESHVSRNKALAFNLPESDSEAANLPEPDSEYLQYVHPSSQLNSSRRANDSESSTNKEFLQCVGTDKSLQRKIVGIKQVINKDGWIQVDVKQVKPPRVKKCSCFYRDTNMMPYVDPEPCVNCILGVENRRTHEEYVNKFLSTNRPFVSMSLEEVSCSRNLDDWAHTNVKVMGQLRMRGMTETRHSGQPPYLCKEADHDFYLQSLDEPGGPFHVCIDFDRVKRAMPLAGKQIEVCAELCLVTSSSGVKPPLTSSSGVEPFLKAMLYRDLDTVDRGTMKAYSRALDLKRGFVPLFLRADRLPAPVDDSCLDEEFDANKPRLV</sequence>
<feature type="compositionally biased region" description="Polar residues" evidence="1">
    <location>
        <begin position="1433"/>
        <end position="1452"/>
    </location>
</feature>
<feature type="compositionally biased region" description="Basic and acidic residues" evidence="1">
    <location>
        <begin position="1322"/>
        <end position="1332"/>
    </location>
</feature>
<feature type="region of interest" description="Disordered" evidence="1">
    <location>
        <begin position="1433"/>
        <end position="1455"/>
    </location>
</feature>
<feature type="compositionally biased region" description="Polar residues" evidence="1">
    <location>
        <begin position="393"/>
        <end position="427"/>
    </location>
</feature>
<feature type="region of interest" description="Disordered" evidence="1">
    <location>
        <begin position="1322"/>
        <end position="1367"/>
    </location>
</feature>
<proteinExistence type="predicted"/>
<organism evidence="2 3">
    <name type="scientific">Laodelphax striatellus</name>
    <name type="common">Small brown planthopper</name>
    <name type="synonym">Delphax striatella</name>
    <dbReference type="NCBI Taxonomy" id="195883"/>
    <lineage>
        <taxon>Eukaryota</taxon>
        <taxon>Metazoa</taxon>
        <taxon>Ecdysozoa</taxon>
        <taxon>Arthropoda</taxon>
        <taxon>Hexapoda</taxon>
        <taxon>Insecta</taxon>
        <taxon>Pterygota</taxon>
        <taxon>Neoptera</taxon>
        <taxon>Paraneoptera</taxon>
        <taxon>Hemiptera</taxon>
        <taxon>Auchenorrhyncha</taxon>
        <taxon>Fulgoroidea</taxon>
        <taxon>Delphacidae</taxon>
        <taxon>Criomorphinae</taxon>
        <taxon>Laodelphax</taxon>
    </lineage>
</organism>
<dbReference type="Proteomes" id="UP000291343">
    <property type="component" value="Unassembled WGS sequence"/>
</dbReference>
<feature type="region of interest" description="Disordered" evidence="1">
    <location>
        <begin position="382"/>
        <end position="524"/>
    </location>
</feature>
<dbReference type="OrthoDB" id="10677665at2759"/>
<gene>
    <name evidence="2" type="ORF">LSTR_LSTR006979</name>
</gene>
<dbReference type="EMBL" id="QKKF02028332">
    <property type="protein sequence ID" value="RZF35435.1"/>
    <property type="molecule type" value="Genomic_DNA"/>
</dbReference>
<feature type="compositionally biased region" description="Basic and acidic residues" evidence="1">
    <location>
        <begin position="428"/>
        <end position="438"/>
    </location>
</feature>
<comment type="caution">
    <text evidence="2">The sequence shown here is derived from an EMBL/GenBank/DDBJ whole genome shotgun (WGS) entry which is preliminary data.</text>
</comment>
<feature type="compositionally biased region" description="Polar residues" evidence="1">
    <location>
        <begin position="443"/>
        <end position="456"/>
    </location>
</feature>
<feature type="compositionally biased region" description="Polar residues" evidence="1">
    <location>
        <begin position="807"/>
        <end position="822"/>
    </location>
</feature>
<feature type="region of interest" description="Disordered" evidence="1">
    <location>
        <begin position="1380"/>
        <end position="1403"/>
    </location>
</feature>
<feature type="region of interest" description="Disordered" evidence="1">
    <location>
        <begin position="691"/>
        <end position="722"/>
    </location>
</feature>
<feature type="compositionally biased region" description="Low complexity" evidence="1">
    <location>
        <begin position="1388"/>
        <end position="1399"/>
    </location>
</feature>
<feature type="compositionally biased region" description="Low complexity" evidence="1">
    <location>
        <begin position="1339"/>
        <end position="1348"/>
    </location>
</feature>
<accession>A0A482WPA1</accession>
<protein>
    <submittedName>
        <fullName evidence="2">Uncharacterized protein</fullName>
    </submittedName>
</protein>
<evidence type="ECO:0000313" key="3">
    <source>
        <dbReference type="Proteomes" id="UP000291343"/>
    </source>
</evidence>